<name>A0A2X3K8X0_ECOLX</name>
<proteinExistence type="predicted"/>
<organism evidence="1 2">
    <name type="scientific">Escherichia coli</name>
    <dbReference type="NCBI Taxonomy" id="562"/>
    <lineage>
        <taxon>Bacteria</taxon>
        <taxon>Pseudomonadati</taxon>
        <taxon>Pseudomonadota</taxon>
        <taxon>Gammaproteobacteria</taxon>
        <taxon>Enterobacterales</taxon>
        <taxon>Enterobacteriaceae</taxon>
        <taxon>Escherichia</taxon>
    </lineage>
</organism>
<dbReference type="EMBL" id="UARW01000010">
    <property type="protein sequence ID" value="SQD02715.1"/>
    <property type="molecule type" value="Genomic_DNA"/>
</dbReference>
<reference evidence="1 2" key="1">
    <citation type="submission" date="2018-06" db="EMBL/GenBank/DDBJ databases">
        <authorList>
            <consortium name="Pathogen Informatics"/>
            <person name="Doyle S."/>
        </authorList>
    </citation>
    <scope>NUCLEOTIDE SEQUENCE [LARGE SCALE GENOMIC DNA]</scope>
    <source>
        <strain evidence="1 2">NCTC8009</strain>
    </source>
</reference>
<gene>
    <name evidence="1" type="ORF">NCTC8009_03183</name>
</gene>
<dbReference type="Proteomes" id="UP000250991">
    <property type="component" value="Unassembled WGS sequence"/>
</dbReference>
<dbReference type="AlphaFoldDB" id="A0A2X3K8X0"/>
<dbReference type="AntiFam" id="ANF00072">
    <property type="entry name" value="Shadow ORF (opposite TypA)"/>
</dbReference>
<sequence>MARGVDKVKLIGFAVRRFVVQRHALRFDGNATLTPRSMESRTCASISRSDRPPQSLDNTVRQRRFTVVNVSYDRKVTYILHKV</sequence>
<accession>A0A2X3K8X0</accession>
<protein>
    <submittedName>
        <fullName evidence="1">Uncharacterized protein</fullName>
    </submittedName>
</protein>
<evidence type="ECO:0000313" key="2">
    <source>
        <dbReference type="Proteomes" id="UP000250991"/>
    </source>
</evidence>
<evidence type="ECO:0000313" key="1">
    <source>
        <dbReference type="EMBL" id="SQD02715.1"/>
    </source>
</evidence>